<gene>
    <name evidence="2" type="ORF">EZS28_047311</name>
</gene>
<comment type="caution">
    <text evidence="2">The sequence shown here is derived from an EMBL/GenBank/DDBJ whole genome shotgun (WGS) entry which is preliminary data.</text>
</comment>
<protein>
    <submittedName>
        <fullName evidence="2">Uncharacterized protein</fullName>
    </submittedName>
</protein>
<feature type="region of interest" description="Disordered" evidence="1">
    <location>
        <begin position="1"/>
        <end position="29"/>
    </location>
</feature>
<feature type="compositionally biased region" description="Low complexity" evidence="1">
    <location>
        <begin position="10"/>
        <end position="20"/>
    </location>
</feature>
<evidence type="ECO:0000313" key="3">
    <source>
        <dbReference type="Proteomes" id="UP000324800"/>
    </source>
</evidence>
<sequence>MLLNPDDVKSSISLNDDNNLSPPPANRTDVSSLPVLTNPVALTFALNVSVPFIDQLLVVLTQFVSFASTSDIVKYVFSTGSYVSSYVPPN</sequence>
<accession>A0A5J4TH90</accession>
<proteinExistence type="predicted"/>
<evidence type="ECO:0000256" key="1">
    <source>
        <dbReference type="SAM" id="MobiDB-lite"/>
    </source>
</evidence>
<name>A0A5J4TH90_9EUKA</name>
<reference evidence="2 3" key="1">
    <citation type="submission" date="2019-03" db="EMBL/GenBank/DDBJ databases">
        <title>Single cell metagenomics reveals metabolic interactions within the superorganism composed of flagellate Streblomastix strix and complex community of Bacteroidetes bacteria on its surface.</title>
        <authorList>
            <person name="Treitli S.C."/>
            <person name="Kolisko M."/>
            <person name="Husnik F."/>
            <person name="Keeling P."/>
            <person name="Hampl V."/>
        </authorList>
    </citation>
    <scope>NUCLEOTIDE SEQUENCE [LARGE SCALE GENOMIC DNA]</scope>
    <source>
        <strain evidence="2">ST1C</strain>
    </source>
</reference>
<organism evidence="2 3">
    <name type="scientific">Streblomastix strix</name>
    <dbReference type="NCBI Taxonomy" id="222440"/>
    <lineage>
        <taxon>Eukaryota</taxon>
        <taxon>Metamonada</taxon>
        <taxon>Preaxostyla</taxon>
        <taxon>Oxymonadida</taxon>
        <taxon>Streblomastigidae</taxon>
        <taxon>Streblomastix</taxon>
    </lineage>
</organism>
<evidence type="ECO:0000313" key="2">
    <source>
        <dbReference type="EMBL" id="KAA6357163.1"/>
    </source>
</evidence>
<dbReference type="AlphaFoldDB" id="A0A5J4TH90"/>
<dbReference type="EMBL" id="SNRW01031825">
    <property type="protein sequence ID" value="KAA6357163.1"/>
    <property type="molecule type" value="Genomic_DNA"/>
</dbReference>
<dbReference type="Proteomes" id="UP000324800">
    <property type="component" value="Unassembled WGS sequence"/>
</dbReference>